<feature type="binding site" evidence="6">
    <location>
        <position position="8"/>
    </location>
    <ligand>
        <name>Mg(2+)</name>
        <dbReference type="ChEBI" id="CHEBI:18420"/>
        <label>1</label>
    </ligand>
</feature>
<dbReference type="GO" id="GO:0008311">
    <property type="term" value="F:double-stranded DNA 3'-5' DNA exonuclease activity"/>
    <property type="evidence" value="ECO:0007669"/>
    <property type="project" value="InterPro"/>
</dbReference>
<dbReference type="AlphaFoldDB" id="A0A8J2TXC7"/>
<dbReference type="GO" id="GO:0006281">
    <property type="term" value="P:DNA repair"/>
    <property type="evidence" value="ECO:0007669"/>
    <property type="project" value="InterPro"/>
</dbReference>
<comment type="similarity">
    <text evidence="1">Belongs to the DNA repair enzymes AP/ExoA family.</text>
</comment>
<gene>
    <name evidence="9" type="ORF">GCM10011333_12770</name>
</gene>
<dbReference type="Proteomes" id="UP000616114">
    <property type="component" value="Unassembled WGS sequence"/>
</dbReference>
<keyword evidence="4 6" id="KW-0460">Magnesium</keyword>
<proteinExistence type="inferred from homology"/>
<dbReference type="Pfam" id="PF03372">
    <property type="entry name" value="Exo_endo_phos"/>
    <property type="match status" value="1"/>
</dbReference>
<dbReference type="InterPro" id="IPR037493">
    <property type="entry name" value="ExoIII-like"/>
</dbReference>
<feature type="binding site" evidence="6">
    <location>
        <position position="153"/>
    </location>
    <ligand>
        <name>Mg(2+)</name>
        <dbReference type="ChEBI" id="CHEBI:18420"/>
        <label>1</label>
    </ligand>
</feature>
<keyword evidence="6" id="KW-0464">Manganese</keyword>
<evidence type="ECO:0000256" key="3">
    <source>
        <dbReference type="ARBA" id="ARBA00022801"/>
    </source>
</evidence>
<feature type="domain" description="Endonuclease/exonuclease/phosphatase" evidence="8">
    <location>
        <begin position="8"/>
        <end position="256"/>
    </location>
</feature>
<feature type="binding site" evidence="6">
    <location>
        <position position="256"/>
    </location>
    <ligand>
        <name>Mg(2+)</name>
        <dbReference type="ChEBI" id="CHEBI:18420"/>
        <label>1</label>
    </ligand>
</feature>
<evidence type="ECO:0000313" key="9">
    <source>
        <dbReference type="EMBL" id="GGA11354.1"/>
    </source>
</evidence>
<dbReference type="SUPFAM" id="SSF56219">
    <property type="entry name" value="DNase I-like"/>
    <property type="match status" value="1"/>
</dbReference>
<feature type="active site" description="Proton acceptor" evidence="5">
    <location>
        <position position="256"/>
    </location>
</feature>
<dbReference type="InterPro" id="IPR005135">
    <property type="entry name" value="Endo/exonuclease/phosphatase"/>
</dbReference>
<evidence type="ECO:0000256" key="2">
    <source>
        <dbReference type="ARBA" id="ARBA00022723"/>
    </source>
</evidence>
<comment type="caution">
    <text evidence="9">The sequence shown here is derived from an EMBL/GenBank/DDBJ whole genome shotgun (WGS) entry which is preliminary data.</text>
</comment>
<feature type="site" description="Interaction with DNA substrate" evidence="7">
    <location>
        <position position="256"/>
    </location>
</feature>
<evidence type="ECO:0000256" key="1">
    <source>
        <dbReference type="ARBA" id="ARBA00007092"/>
    </source>
</evidence>
<reference evidence="9" key="1">
    <citation type="journal article" date="2014" name="Int. J. Syst. Evol. Microbiol.">
        <title>Complete genome sequence of Corynebacterium casei LMG S-19264T (=DSM 44701T), isolated from a smear-ripened cheese.</title>
        <authorList>
            <consortium name="US DOE Joint Genome Institute (JGI-PGF)"/>
            <person name="Walter F."/>
            <person name="Albersmeier A."/>
            <person name="Kalinowski J."/>
            <person name="Ruckert C."/>
        </authorList>
    </citation>
    <scope>NUCLEOTIDE SEQUENCE</scope>
    <source>
        <strain evidence="9">CGMCC 1.12785</strain>
    </source>
</reference>
<keyword evidence="10" id="KW-1185">Reference proteome</keyword>
<dbReference type="PROSITE" id="PS51435">
    <property type="entry name" value="AP_NUCLEASE_F1_4"/>
    <property type="match status" value="1"/>
</dbReference>
<feature type="site" description="Transition state stabilizer" evidence="7">
    <location>
        <position position="155"/>
    </location>
</feature>
<feature type="binding site" evidence="6">
    <location>
        <position position="255"/>
    </location>
    <ligand>
        <name>Mg(2+)</name>
        <dbReference type="ChEBI" id="CHEBI:18420"/>
        <label>1</label>
    </ligand>
</feature>
<evidence type="ECO:0000259" key="8">
    <source>
        <dbReference type="Pfam" id="PF03372"/>
    </source>
</evidence>
<feature type="active site" description="Proton donor/acceptor" evidence="5">
    <location>
        <position position="153"/>
    </location>
</feature>
<evidence type="ECO:0000256" key="4">
    <source>
        <dbReference type="ARBA" id="ARBA00022842"/>
    </source>
</evidence>
<dbReference type="InterPro" id="IPR004808">
    <property type="entry name" value="AP_endonuc_1"/>
</dbReference>
<organism evidence="9 10">
    <name type="scientific">Sediminivirga luteola</name>
    <dbReference type="NCBI Taxonomy" id="1774748"/>
    <lineage>
        <taxon>Bacteria</taxon>
        <taxon>Bacillati</taxon>
        <taxon>Actinomycetota</taxon>
        <taxon>Actinomycetes</taxon>
        <taxon>Micrococcales</taxon>
        <taxon>Brevibacteriaceae</taxon>
        <taxon>Sediminivirga</taxon>
    </lineage>
</organism>
<dbReference type="NCBIfam" id="TIGR00195">
    <property type="entry name" value="exoDNase_III"/>
    <property type="match status" value="1"/>
</dbReference>
<reference evidence="9" key="2">
    <citation type="submission" date="2020-09" db="EMBL/GenBank/DDBJ databases">
        <authorList>
            <person name="Sun Q."/>
            <person name="Zhou Y."/>
        </authorList>
    </citation>
    <scope>NUCLEOTIDE SEQUENCE</scope>
    <source>
        <strain evidence="9">CGMCC 1.12785</strain>
    </source>
</reference>
<name>A0A8J2TXC7_9MICO</name>
<protein>
    <submittedName>
        <fullName evidence="9">Exodeoxyribonuclease III</fullName>
    </submittedName>
</protein>
<evidence type="ECO:0000256" key="7">
    <source>
        <dbReference type="PIRSR" id="PIRSR604808-3"/>
    </source>
</evidence>
<keyword evidence="3" id="KW-0378">Hydrolase</keyword>
<dbReference type="EMBL" id="BMFY01000004">
    <property type="protein sequence ID" value="GGA11354.1"/>
    <property type="molecule type" value="Genomic_DNA"/>
</dbReference>
<dbReference type="PANTHER" id="PTHR43250">
    <property type="entry name" value="EXODEOXYRIBONUCLEASE III"/>
    <property type="match status" value="1"/>
</dbReference>
<evidence type="ECO:0000256" key="5">
    <source>
        <dbReference type="PIRSR" id="PIRSR604808-1"/>
    </source>
</evidence>
<evidence type="ECO:0000256" key="6">
    <source>
        <dbReference type="PIRSR" id="PIRSR604808-2"/>
    </source>
</evidence>
<keyword evidence="2 6" id="KW-0479">Metal-binding</keyword>
<dbReference type="InterPro" id="IPR036691">
    <property type="entry name" value="Endo/exonu/phosph_ase_sf"/>
</dbReference>
<feature type="site" description="Important for catalytic activity" evidence="7">
    <location>
        <position position="226"/>
    </location>
</feature>
<sequence length="271" mass="29951">MIEIACVNVNGIRASWRKGMAPWLEEAAPDVLTLQEVRADNGILEGIFAETGYLMHGAESDQKGRAGVALGARVAPVEIRAGFPDGSFATDGRWLEADYRLQDGGILTVVSAYVHSGEVGTPRQEAKYRFLDAMIERLPQLAEHSPYAVITGDLNVGHTTLDIKNWKGNVKKAGFLPEERAYFDRFFGELGWVDVARSLAGEVEGPYTWWSMRGQAFDNNTGWRIDYHAATPALAALARESQVDRAPSYAERWSDHAPLRVRYELPALAVS</sequence>
<feature type="binding site" evidence="6">
    <location>
        <position position="155"/>
    </location>
    <ligand>
        <name>Mg(2+)</name>
        <dbReference type="ChEBI" id="CHEBI:18420"/>
        <label>1</label>
    </ligand>
</feature>
<dbReference type="GO" id="GO:0046872">
    <property type="term" value="F:metal ion binding"/>
    <property type="evidence" value="ECO:0007669"/>
    <property type="project" value="UniProtKB-KW"/>
</dbReference>
<comment type="cofactor">
    <cofactor evidence="6">
        <name>Mg(2+)</name>
        <dbReference type="ChEBI" id="CHEBI:18420"/>
    </cofactor>
    <cofactor evidence="6">
        <name>Mn(2+)</name>
        <dbReference type="ChEBI" id="CHEBI:29035"/>
    </cofactor>
    <text evidence="6">Probably binds two magnesium or manganese ions per subunit.</text>
</comment>
<feature type="binding site" evidence="6">
    <location>
        <position position="36"/>
    </location>
    <ligand>
        <name>Mg(2+)</name>
        <dbReference type="ChEBI" id="CHEBI:18420"/>
        <label>1</label>
    </ligand>
</feature>
<dbReference type="RefSeq" id="WP_188550087.1">
    <property type="nucleotide sequence ID" value="NZ_BMFY01000004.1"/>
</dbReference>
<evidence type="ECO:0000313" key="10">
    <source>
        <dbReference type="Proteomes" id="UP000616114"/>
    </source>
</evidence>
<feature type="active site" evidence="5">
    <location>
        <position position="113"/>
    </location>
</feature>
<accession>A0A8J2TXC7</accession>
<dbReference type="NCBIfam" id="TIGR00633">
    <property type="entry name" value="xth"/>
    <property type="match status" value="1"/>
</dbReference>
<dbReference type="Gene3D" id="3.60.10.10">
    <property type="entry name" value="Endonuclease/exonuclease/phosphatase"/>
    <property type="match status" value="1"/>
</dbReference>
<dbReference type="PANTHER" id="PTHR43250:SF2">
    <property type="entry name" value="EXODEOXYRIBONUCLEASE III"/>
    <property type="match status" value="1"/>
</dbReference>